<keyword evidence="8 11" id="KW-1133">Transmembrane helix</keyword>
<gene>
    <name evidence="12" type="ORF">BECKLFY1418B_GA0070995_100538</name>
</gene>
<evidence type="ECO:0000256" key="8">
    <source>
        <dbReference type="ARBA" id="ARBA00022989"/>
    </source>
</evidence>
<accession>A0A450U667</accession>
<keyword evidence="5 10" id="KW-0997">Cell inner membrane</keyword>
<dbReference type="SUPFAM" id="SSF103054">
    <property type="entry name" value="General secretion pathway protein M, EpsM"/>
    <property type="match status" value="1"/>
</dbReference>
<dbReference type="AlphaFoldDB" id="A0A450U667"/>
<dbReference type="GO" id="GO:0015627">
    <property type="term" value="C:type II protein secretion system complex"/>
    <property type="evidence" value="ECO:0007669"/>
    <property type="project" value="InterPro"/>
</dbReference>
<keyword evidence="6 11" id="KW-0812">Transmembrane</keyword>
<dbReference type="GO" id="GO:0015628">
    <property type="term" value="P:protein secretion by the type II secretion system"/>
    <property type="evidence" value="ECO:0007669"/>
    <property type="project" value="InterPro"/>
</dbReference>
<dbReference type="InterPro" id="IPR023229">
    <property type="entry name" value="T2SS_M_periplasmic_sf"/>
</dbReference>
<reference evidence="12" key="1">
    <citation type="submission" date="2019-02" db="EMBL/GenBank/DDBJ databases">
        <authorList>
            <person name="Gruber-Vodicka R. H."/>
            <person name="Seah K. B. B."/>
        </authorList>
    </citation>
    <scope>NUCLEOTIDE SEQUENCE</scope>
    <source>
        <strain evidence="12">BECK_M7</strain>
    </source>
</reference>
<organism evidence="12">
    <name type="scientific">Candidatus Kentrum sp. LFY</name>
    <dbReference type="NCBI Taxonomy" id="2126342"/>
    <lineage>
        <taxon>Bacteria</taxon>
        <taxon>Pseudomonadati</taxon>
        <taxon>Pseudomonadota</taxon>
        <taxon>Gammaproteobacteria</taxon>
        <taxon>Candidatus Kentrum</taxon>
    </lineage>
</organism>
<dbReference type="InterPro" id="IPR007690">
    <property type="entry name" value="T2SS_GspM"/>
</dbReference>
<evidence type="ECO:0000256" key="1">
    <source>
        <dbReference type="ARBA" id="ARBA00004377"/>
    </source>
</evidence>
<evidence type="ECO:0000256" key="4">
    <source>
        <dbReference type="ARBA" id="ARBA00022475"/>
    </source>
</evidence>
<evidence type="ECO:0000313" key="12">
    <source>
        <dbReference type="EMBL" id="VFJ87009.1"/>
    </source>
</evidence>
<feature type="transmembrane region" description="Helical" evidence="11">
    <location>
        <begin position="20"/>
        <end position="38"/>
    </location>
</feature>
<evidence type="ECO:0000256" key="5">
    <source>
        <dbReference type="ARBA" id="ARBA00022519"/>
    </source>
</evidence>
<dbReference type="GO" id="GO:0005886">
    <property type="term" value="C:plasma membrane"/>
    <property type="evidence" value="ECO:0007669"/>
    <property type="project" value="UniProtKB-SubCell"/>
</dbReference>
<dbReference type="EMBL" id="CAADFF010000005">
    <property type="protein sequence ID" value="VFJ87009.1"/>
    <property type="molecule type" value="Genomic_DNA"/>
</dbReference>
<protein>
    <recommendedName>
        <fullName evidence="10">Type II secretion system protein M</fullName>
        <shortName evidence="10">T2SS protein M</shortName>
    </recommendedName>
    <alternativeName>
        <fullName evidence="10">General secretion pathway protein M</fullName>
    </alternativeName>
</protein>
<evidence type="ECO:0000256" key="10">
    <source>
        <dbReference type="PIRNR" id="PIRNR006291"/>
    </source>
</evidence>
<evidence type="ECO:0000256" key="7">
    <source>
        <dbReference type="ARBA" id="ARBA00022927"/>
    </source>
</evidence>
<proteinExistence type="inferred from homology"/>
<dbReference type="Pfam" id="PF04612">
    <property type="entry name" value="T2SSM"/>
    <property type="match status" value="1"/>
</dbReference>
<dbReference type="PIRSF" id="PIRSF006291">
    <property type="entry name" value="GspM"/>
    <property type="match status" value="1"/>
</dbReference>
<comment type="function">
    <text evidence="10">Inner membrane component of the type II secretion system required for the energy-dependent secretion of extracellular factors such as proteases and toxins from the periplasm.</text>
</comment>
<evidence type="ECO:0000256" key="9">
    <source>
        <dbReference type="ARBA" id="ARBA00023136"/>
    </source>
</evidence>
<keyword evidence="3 10" id="KW-0813">Transport</keyword>
<evidence type="ECO:0000256" key="6">
    <source>
        <dbReference type="ARBA" id="ARBA00022692"/>
    </source>
</evidence>
<keyword evidence="4 10" id="KW-1003">Cell membrane</keyword>
<evidence type="ECO:0000256" key="3">
    <source>
        <dbReference type="ARBA" id="ARBA00022448"/>
    </source>
</evidence>
<name>A0A450U667_9GAMM</name>
<evidence type="ECO:0000256" key="2">
    <source>
        <dbReference type="ARBA" id="ARBA00010637"/>
    </source>
</evidence>
<comment type="similarity">
    <text evidence="2 10">Belongs to the GSP M family.</text>
</comment>
<sequence>MISKFLDITRIDAIKPRDRVALAVGGIAVMLSLVYFLVVEPLHDRARYLTHQVSRQEADLQWMRQAAKNIIRLRESAAAGEGTSRPQSLLIVVDDSARKAGISQAVKRIEPASEKSVRVWVEDAAFDDLLHWFGELRARGVRGNNVAIERRKTSGRVNVKATLGWPP</sequence>
<keyword evidence="9 10" id="KW-0472">Membrane</keyword>
<comment type="subcellular location">
    <subcellularLocation>
        <location evidence="1">Cell inner membrane</location>
        <topology evidence="1">Single-pass membrane protein</topology>
    </subcellularLocation>
</comment>
<keyword evidence="7 10" id="KW-0653">Protein transport</keyword>
<dbReference type="Gene3D" id="3.30.1360.100">
    <property type="entry name" value="General secretion pathway protein M, EpsM"/>
    <property type="match status" value="1"/>
</dbReference>
<evidence type="ECO:0000256" key="11">
    <source>
        <dbReference type="SAM" id="Phobius"/>
    </source>
</evidence>